<proteinExistence type="predicted"/>
<dbReference type="SMART" id="SM00320">
    <property type="entry name" value="WD40"/>
    <property type="match status" value="1"/>
</dbReference>
<evidence type="ECO:0000313" key="1">
    <source>
        <dbReference type="EMBL" id="CAH0554713.1"/>
    </source>
</evidence>
<sequence>MYSISKTETLVTIATHFSSNLALKFEDDFFNADGFCVAHDGHINYIPLKNQNKKCKYVPVSRDHLGTGKIKEIKWVKIEFEIYFITLSDLGLHIFDEELANIKFVYSFDDFTLDNSCPNGCCVSKDILYVAVDNSKIFAFQCKRNYFQIMNETNCIFTSFGGSFKSYIVTDHFDAVSLWKTDCHGKLNLIEKSLEGSLYGTTILKIFPGFVSIGYKTGLLIILETPSLKSLAKPLAHNSDITDIDFCKNKNLLLTCSKDMFVKVFKIHDTREDNSSFNLECLFELENPKKFPYCGAGFLDPDATEFLTVMSDETLVQIFNGKVDTEELNNEKLFCP</sequence>
<name>A0A9P0FHP2_BRAAE</name>
<accession>A0A9P0FHP2</accession>
<protein>
    <submittedName>
        <fullName evidence="1">Uncharacterized protein</fullName>
    </submittedName>
</protein>
<keyword evidence="2" id="KW-1185">Reference proteome</keyword>
<gene>
    <name evidence="1" type="ORF">MELIAE_LOCUS6244</name>
</gene>
<dbReference type="InterPro" id="IPR001680">
    <property type="entry name" value="WD40_rpt"/>
</dbReference>
<dbReference type="SUPFAM" id="SSF50978">
    <property type="entry name" value="WD40 repeat-like"/>
    <property type="match status" value="1"/>
</dbReference>
<dbReference type="EMBL" id="OV121135">
    <property type="protein sequence ID" value="CAH0554713.1"/>
    <property type="molecule type" value="Genomic_DNA"/>
</dbReference>
<dbReference type="Proteomes" id="UP001154078">
    <property type="component" value="Chromosome 4"/>
</dbReference>
<dbReference type="InterPro" id="IPR015943">
    <property type="entry name" value="WD40/YVTN_repeat-like_dom_sf"/>
</dbReference>
<dbReference type="AlphaFoldDB" id="A0A9P0FHP2"/>
<reference evidence="1" key="1">
    <citation type="submission" date="2021-12" db="EMBL/GenBank/DDBJ databases">
        <authorList>
            <person name="King R."/>
        </authorList>
    </citation>
    <scope>NUCLEOTIDE SEQUENCE</scope>
</reference>
<dbReference type="InterPro" id="IPR036322">
    <property type="entry name" value="WD40_repeat_dom_sf"/>
</dbReference>
<organism evidence="1 2">
    <name type="scientific">Brassicogethes aeneus</name>
    <name type="common">Rape pollen beetle</name>
    <name type="synonym">Meligethes aeneus</name>
    <dbReference type="NCBI Taxonomy" id="1431903"/>
    <lineage>
        <taxon>Eukaryota</taxon>
        <taxon>Metazoa</taxon>
        <taxon>Ecdysozoa</taxon>
        <taxon>Arthropoda</taxon>
        <taxon>Hexapoda</taxon>
        <taxon>Insecta</taxon>
        <taxon>Pterygota</taxon>
        <taxon>Neoptera</taxon>
        <taxon>Endopterygota</taxon>
        <taxon>Coleoptera</taxon>
        <taxon>Polyphaga</taxon>
        <taxon>Cucujiformia</taxon>
        <taxon>Nitidulidae</taxon>
        <taxon>Meligethinae</taxon>
        <taxon>Brassicogethes</taxon>
    </lineage>
</organism>
<dbReference type="Gene3D" id="2.130.10.10">
    <property type="entry name" value="YVTN repeat-like/Quinoprotein amine dehydrogenase"/>
    <property type="match status" value="1"/>
</dbReference>
<evidence type="ECO:0000313" key="2">
    <source>
        <dbReference type="Proteomes" id="UP001154078"/>
    </source>
</evidence>
<dbReference type="OrthoDB" id="756370at2759"/>